<dbReference type="GO" id="GO:0003824">
    <property type="term" value="F:catalytic activity"/>
    <property type="evidence" value="ECO:0007669"/>
    <property type="project" value="InterPro"/>
</dbReference>
<dbReference type="PROSITE" id="PS00571">
    <property type="entry name" value="AMIDASES"/>
    <property type="match status" value="1"/>
</dbReference>
<organism evidence="2 3">
    <name type="scientific">Paraburkholderia phenazinium</name>
    <dbReference type="NCBI Taxonomy" id="60549"/>
    <lineage>
        <taxon>Bacteria</taxon>
        <taxon>Pseudomonadati</taxon>
        <taxon>Pseudomonadota</taxon>
        <taxon>Betaproteobacteria</taxon>
        <taxon>Burkholderiales</taxon>
        <taxon>Burkholderiaceae</taxon>
        <taxon>Paraburkholderia</taxon>
    </lineage>
</organism>
<dbReference type="InterPro" id="IPR023631">
    <property type="entry name" value="Amidase_dom"/>
</dbReference>
<dbReference type="Pfam" id="PF01425">
    <property type="entry name" value="Amidase"/>
    <property type="match status" value="1"/>
</dbReference>
<dbReference type="OrthoDB" id="9811471at2"/>
<protein>
    <submittedName>
        <fullName evidence="2">Mandelamide amidase</fullName>
    </submittedName>
</protein>
<evidence type="ECO:0000313" key="3">
    <source>
        <dbReference type="Proteomes" id="UP000199706"/>
    </source>
</evidence>
<feature type="domain" description="Amidase" evidence="1">
    <location>
        <begin position="30"/>
        <end position="465"/>
    </location>
</feature>
<dbReference type="NCBIfam" id="NF005688">
    <property type="entry name" value="PRK07488.1"/>
    <property type="match status" value="1"/>
</dbReference>
<dbReference type="PANTHER" id="PTHR11895">
    <property type="entry name" value="TRANSAMIDASE"/>
    <property type="match status" value="1"/>
</dbReference>
<dbReference type="EMBL" id="FNCJ01000038">
    <property type="protein sequence ID" value="SDI84750.1"/>
    <property type="molecule type" value="Genomic_DNA"/>
</dbReference>
<dbReference type="RefSeq" id="WP_090695962.1">
    <property type="nucleotide sequence ID" value="NZ_FNCJ01000038.1"/>
</dbReference>
<dbReference type="SUPFAM" id="SSF75304">
    <property type="entry name" value="Amidase signature (AS) enzymes"/>
    <property type="match status" value="1"/>
</dbReference>
<sequence length="483" mass="49748">MTWTVDEQLALTASEAVVAIQTGRLKATDYVATLLARAAALATLNALTALNMEGALADAQRIDAMTPEARAALPLAGLPIVVKDNINTRGLLTSAATPALENFVPRDNAPTVQRLLDAGAIVLGKANMHELAFGITSTNLATHAGTVRNPYDPGLIPGGSSGGTAAAIAARIVPAGLGTDTGGSIRIPAALTGTAGLRPSVGDGGAERRYHDPNAVVPISHTRDTVGPMARSVADLALLDSVVTGTGPLPQVSLNGVRVGLPAPLWDDLEYALEDVVRDALTRLQAAGVTLVPVEMSGLLDLTAKVGSTAIHEAHEDVPAWLAANHAPVRTIAELAGRIASPDVRSIYDAILADPYASQYQTALTVWRPQLQQLYAQTFAANRLDALLFPTTRLAAVPIDDLACSSAVTINGGAPIDEMSAFLRNTDPASNAGIPGLSLPAGMTAEGLPVGLELDGPLGSDRRLLAIGVAFEQLLGTLPAPTL</sequence>
<proteinExistence type="predicted"/>
<gene>
    <name evidence="2" type="ORF">SAMN05216466_13813</name>
</gene>
<name>A0A1G8NYZ6_9BURK</name>
<dbReference type="InterPro" id="IPR036928">
    <property type="entry name" value="AS_sf"/>
</dbReference>
<dbReference type="PANTHER" id="PTHR11895:SF151">
    <property type="entry name" value="GLUTAMYL-TRNA(GLN) AMIDOTRANSFERASE SUBUNIT A"/>
    <property type="match status" value="1"/>
</dbReference>
<reference evidence="2 3" key="1">
    <citation type="submission" date="2016-10" db="EMBL/GenBank/DDBJ databases">
        <authorList>
            <person name="de Groot N.N."/>
        </authorList>
    </citation>
    <scope>NUCLEOTIDE SEQUENCE [LARGE SCALE GENOMIC DNA]</scope>
    <source>
        <strain evidence="2 3">LMG 2247</strain>
    </source>
</reference>
<accession>A0A1G8NYZ6</accession>
<dbReference type="Proteomes" id="UP000199706">
    <property type="component" value="Unassembled WGS sequence"/>
</dbReference>
<evidence type="ECO:0000259" key="1">
    <source>
        <dbReference type="Pfam" id="PF01425"/>
    </source>
</evidence>
<dbReference type="InterPro" id="IPR000120">
    <property type="entry name" value="Amidase"/>
</dbReference>
<dbReference type="Gene3D" id="3.90.1300.10">
    <property type="entry name" value="Amidase signature (AS) domain"/>
    <property type="match status" value="1"/>
</dbReference>
<dbReference type="InterPro" id="IPR020556">
    <property type="entry name" value="Amidase_CS"/>
</dbReference>
<evidence type="ECO:0000313" key="2">
    <source>
        <dbReference type="EMBL" id="SDI84750.1"/>
    </source>
</evidence>
<dbReference type="AlphaFoldDB" id="A0A1G8NYZ6"/>